<dbReference type="Proteomes" id="UP001219525">
    <property type="component" value="Unassembled WGS sequence"/>
</dbReference>
<feature type="compositionally biased region" description="Basic and acidic residues" evidence="5">
    <location>
        <begin position="48"/>
        <end position="58"/>
    </location>
</feature>
<dbReference type="NCBIfam" id="TIGR00952">
    <property type="entry name" value="S15_bact"/>
    <property type="match status" value="1"/>
</dbReference>
<protein>
    <submittedName>
        <fullName evidence="6">Mitochondrial ribosomal protein S15</fullName>
    </submittedName>
</protein>
<dbReference type="SMART" id="SM01387">
    <property type="entry name" value="Ribosomal_S15"/>
    <property type="match status" value="1"/>
</dbReference>
<dbReference type="Gene3D" id="1.10.287.10">
    <property type="entry name" value="S15/NS1, RNA-binding"/>
    <property type="match status" value="1"/>
</dbReference>
<dbReference type="GO" id="GO:0005737">
    <property type="term" value="C:cytoplasm"/>
    <property type="evidence" value="ECO:0007669"/>
    <property type="project" value="UniProtKB-ARBA"/>
</dbReference>
<evidence type="ECO:0000256" key="4">
    <source>
        <dbReference type="RuleBase" id="RU003919"/>
    </source>
</evidence>
<evidence type="ECO:0000256" key="3">
    <source>
        <dbReference type="ARBA" id="ARBA00023274"/>
    </source>
</evidence>
<sequence length="288" mass="32521">MLRACASQPCKLTNVASSSSRAFHTSTVVSKISEARLRSRVLKKANLEKREERQRQQQETRPSVILGTRPGEEHKWRDCYLARVLVDESVFSKPAQPLVRSQYGVEMPEYRAFGVDAAEEKKLFRDLPDLTHALFASQVTGFQGPPLPAPQPITGSQGLTDFQASPASQKVTAANFARVIDLRNSDAGGLGYENRRRIIKAFSAPENPFDTGRTEVQAAILTYRIRKLYAHLTRCKHDLQNKLSLRKLVHQRAKILRYLKRTQRIRYDALLEQLGVEPEAVEGELVVN</sequence>
<dbReference type="Pfam" id="PF00312">
    <property type="entry name" value="Ribosomal_S15"/>
    <property type="match status" value="1"/>
</dbReference>
<accession>A0AAD6VQ15</accession>
<reference evidence="6" key="1">
    <citation type="submission" date="2023-03" db="EMBL/GenBank/DDBJ databases">
        <title>Massive genome expansion in bonnet fungi (Mycena s.s.) driven by repeated elements and novel gene families across ecological guilds.</title>
        <authorList>
            <consortium name="Lawrence Berkeley National Laboratory"/>
            <person name="Harder C.B."/>
            <person name="Miyauchi S."/>
            <person name="Viragh M."/>
            <person name="Kuo A."/>
            <person name="Thoen E."/>
            <person name="Andreopoulos B."/>
            <person name="Lu D."/>
            <person name="Skrede I."/>
            <person name="Drula E."/>
            <person name="Henrissat B."/>
            <person name="Morin E."/>
            <person name="Kohler A."/>
            <person name="Barry K."/>
            <person name="LaButti K."/>
            <person name="Morin E."/>
            <person name="Salamov A."/>
            <person name="Lipzen A."/>
            <person name="Mereny Z."/>
            <person name="Hegedus B."/>
            <person name="Baldrian P."/>
            <person name="Stursova M."/>
            <person name="Weitz H."/>
            <person name="Taylor A."/>
            <person name="Grigoriev I.V."/>
            <person name="Nagy L.G."/>
            <person name="Martin F."/>
            <person name="Kauserud H."/>
        </authorList>
    </citation>
    <scope>NUCLEOTIDE SEQUENCE</scope>
    <source>
        <strain evidence="6">9144</strain>
    </source>
</reference>
<evidence type="ECO:0000313" key="6">
    <source>
        <dbReference type="EMBL" id="KAJ7219427.1"/>
    </source>
</evidence>
<keyword evidence="7" id="KW-1185">Reference proteome</keyword>
<evidence type="ECO:0000256" key="2">
    <source>
        <dbReference type="ARBA" id="ARBA00022980"/>
    </source>
</evidence>
<comment type="caution">
    <text evidence="6">The sequence shown here is derived from an EMBL/GenBank/DDBJ whole genome shotgun (WGS) entry which is preliminary data.</text>
</comment>
<dbReference type="SUPFAM" id="SSF47060">
    <property type="entry name" value="S15/NS1 RNA-binding domain"/>
    <property type="match status" value="1"/>
</dbReference>
<dbReference type="PROSITE" id="PS00362">
    <property type="entry name" value="RIBOSOMAL_S15"/>
    <property type="match status" value="1"/>
</dbReference>
<dbReference type="PANTHER" id="PTHR23321:SF26">
    <property type="entry name" value="SMALL RIBOSOMAL SUBUNIT PROTEIN US15M"/>
    <property type="match status" value="1"/>
</dbReference>
<dbReference type="GO" id="GO:0006412">
    <property type="term" value="P:translation"/>
    <property type="evidence" value="ECO:0007669"/>
    <property type="project" value="InterPro"/>
</dbReference>
<organism evidence="6 7">
    <name type="scientific">Mycena pura</name>
    <dbReference type="NCBI Taxonomy" id="153505"/>
    <lineage>
        <taxon>Eukaryota</taxon>
        <taxon>Fungi</taxon>
        <taxon>Dikarya</taxon>
        <taxon>Basidiomycota</taxon>
        <taxon>Agaricomycotina</taxon>
        <taxon>Agaricomycetes</taxon>
        <taxon>Agaricomycetidae</taxon>
        <taxon>Agaricales</taxon>
        <taxon>Marasmiineae</taxon>
        <taxon>Mycenaceae</taxon>
        <taxon>Mycena</taxon>
    </lineage>
</organism>
<dbReference type="EMBL" id="JARJCW010000011">
    <property type="protein sequence ID" value="KAJ7219427.1"/>
    <property type="molecule type" value="Genomic_DNA"/>
</dbReference>
<evidence type="ECO:0000256" key="1">
    <source>
        <dbReference type="ARBA" id="ARBA00008434"/>
    </source>
</evidence>
<dbReference type="GO" id="GO:1990904">
    <property type="term" value="C:ribonucleoprotein complex"/>
    <property type="evidence" value="ECO:0007669"/>
    <property type="project" value="UniProtKB-KW"/>
</dbReference>
<dbReference type="AlphaFoldDB" id="A0AAD6VQ15"/>
<dbReference type="InterPro" id="IPR005290">
    <property type="entry name" value="Ribosomal_uS15_bac-type"/>
</dbReference>
<keyword evidence="2 4" id="KW-0689">Ribosomal protein</keyword>
<dbReference type="InterPro" id="IPR000589">
    <property type="entry name" value="Ribosomal_uS15"/>
</dbReference>
<dbReference type="InterPro" id="IPR009068">
    <property type="entry name" value="uS15_NS1_RNA-bd_sf"/>
</dbReference>
<evidence type="ECO:0000313" key="7">
    <source>
        <dbReference type="Proteomes" id="UP001219525"/>
    </source>
</evidence>
<proteinExistence type="inferred from homology"/>
<feature type="region of interest" description="Disordered" evidence="5">
    <location>
        <begin position="48"/>
        <end position="68"/>
    </location>
</feature>
<dbReference type="HAMAP" id="MF_01343_B">
    <property type="entry name" value="Ribosomal_uS15_B"/>
    <property type="match status" value="1"/>
</dbReference>
<dbReference type="GO" id="GO:0005840">
    <property type="term" value="C:ribosome"/>
    <property type="evidence" value="ECO:0007669"/>
    <property type="project" value="UniProtKB-KW"/>
</dbReference>
<dbReference type="PANTHER" id="PTHR23321">
    <property type="entry name" value="RIBOSOMAL PROTEIN S15, BACTERIAL AND ORGANELLAR"/>
    <property type="match status" value="1"/>
</dbReference>
<gene>
    <name evidence="6" type="ORF">GGX14DRAFT_592132</name>
</gene>
<keyword evidence="3 4" id="KW-0687">Ribonucleoprotein</keyword>
<comment type="similarity">
    <text evidence="1 4">Belongs to the universal ribosomal protein uS15 family.</text>
</comment>
<dbReference type="CDD" id="cd00353">
    <property type="entry name" value="Ribosomal_S15p_S13e"/>
    <property type="match status" value="1"/>
</dbReference>
<dbReference type="GO" id="GO:0003735">
    <property type="term" value="F:structural constituent of ribosome"/>
    <property type="evidence" value="ECO:0007669"/>
    <property type="project" value="InterPro"/>
</dbReference>
<evidence type="ECO:0000256" key="5">
    <source>
        <dbReference type="SAM" id="MobiDB-lite"/>
    </source>
</evidence>
<name>A0AAD6VQ15_9AGAR</name>